<dbReference type="Ensembl" id="ENSCPOT00000013613.3">
    <property type="protein sequence ID" value="ENSCPOP00000012136.2"/>
    <property type="gene ID" value="ENSCPOG00000013479.4"/>
</dbReference>
<dbReference type="GeneID" id="100725992"/>
<proteinExistence type="inferred from homology"/>
<gene>
    <name evidence="13" type="primary">CCDC103</name>
    <name evidence="13" type="synonym">DNAAF19</name>
</gene>
<keyword evidence="14" id="KW-1185">Reference proteome</keyword>
<keyword evidence="6" id="KW-0970">Cilium biogenesis/degradation</keyword>
<dbReference type="RefSeq" id="XP_023419073.1">
    <property type="nucleotide sequence ID" value="XM_023563305.2"/>
</dbReference>
<dbReference type="GO" id="GO:0036158">
    <property type="term" value="P:outer dynein arm assembly"/>
    <property type="evidence" value="ECO:0007669"/>
    <property type="project" value="Ensembl"/>
</dbReference>
<feature type="domain" description="Dynein attachment factor N-terminal" evidence="12">
    <location>
        <begin position="7"/>
        <end position="74"/>
    </location>
</feature>
<evidence type="ECO:0000256" key="10">
    <source>
        <dbReference type="ARBA" id="ARBA00049986"/>
    </source>
</evidence>
<dbReference type="PANTHER" id="PTHR28572">
    <property type="entry name" value="COILED-COIL DOMAIN-CONTAINING PROTEIN 103"/>
    <property type="match status" value="1"/>
</dbReference>
<comment type="function">
    <text evidence="1">Dynein-attachment factor required for cilia motility.</text>
</comment>
<feature type="domain" description="RNA-polymerase II-associated protein 3-like C-terminal" evidence="11">
    <location>
        <begin position="99"/>
        <end position="189"/>
    </location>
</feature>
<evidence type="ECO:0000256" key="8">
    <source>
        <dbReference type="ARBA" id="ARBA00023069"/>
    </source>
</evidence>
<dbReference type="RefSeq" id="XP_063107791.1">
    <property type="nucleotide sequence ID" value="XM_063251721.1"/>
</dbReference>
<dbReference type="VEuPathDB" id="HostDB:ENSCPOG00000013479"/>
<dbReference type="Pfam" id="PF13877">
    <property type="entry name" value="RPAP3_C"/>
    <property type="match status" value="1"/>
</dbReference>
<evidence type="ECO:0000313" key="13">
    <source>
        <dbReference type="Ensembl" id="ENSCPOP00000012136.2"/>
    </source>
</evidence>
<evidence type="ECO:0000256" key="9">
    <source>
        <dbReference type="ARBA" id="ARBA00023273"/>
    </source>
</evidence>
<comment type="subunit">
    <text evidence="4">Homodimer.</text>
</comment>
<dbReference type="GeneTree" id="ENSGT00390000004038"/>
<dbReference type="GO" id="GO:0031514">
    <property type="term" value="C:motile cilium"/>
    <property type="evidence" value="ECO:0007669"/>
    <property type="project" value="UniProtKB-SubCell"/>
</dbReference>
<dbReference type="HOGENOM" id="CLU_085512_0_0_1"/>
<dbReference type="eggNOG" id="ENOG502RY3P">
    <property type="taxonomic scope" value="Eukaryota"/>
</dbReference>
<dbReference type="InterPro" id="IPR042422">
    <property type="entry name" value="CC103"/>
</dbReference>
<dbReference type="OrthoDB" id="447931at2759"/>
<evidence type="ECO:0000256" key="7">
    <source>
        <dbReference type="ARBA" id="ARBA00022846"/>
    </source>
</evidence>
<keyword evidence="9" id="KW-0966">Cell projection</keyword>
<dbReference type="RefSeq" id="XP_063107789.1">
    <property type="nucleotide sequence ID" value="XM_063251719.1"/>
</dbReference>
<reference evidence="13" key="2">
    <citation type="submission" date="2025-08" db="UniProtKB">
        <authorList>
            <consortium name="Ensembl"/>
        </authorList>
    </citation>
    <scope>IDENTIFICATION</scope>
    <source>
        <strain evidence="13">2N</strain>
    </source>
</reference>
<comment type="similarity">
    <text evidence="10">Belongs to the DNAAF19/PR46b family.</text>
</comment>
<dbReference type="InterPro" id="IPR025986">
    <property type="entry name" value="RPAP3-like_C"/>
</dbReference>
<dbReference type="GO" id="GO:0036157">
    <property type="term" value="C:outer dynein arm"/>
    <property type="evidence" value="ECO:0007669"/>
    <property type="project" value="InterPro"/>
</dbReference>
<dbReference type="PANTHER" id="PTHR28572:SF1">
    <property type="entry name" value="COILED-COIL DOMAIN-CONTAINING PROTEIN 103"/>
    <property type="match status" value="1"/>
</dbReference>
<dbReference type="EMBL" id="AAKN02045616">
    <property type="status" value="NOT_ANNOTATED_CDS"/>
    <property type="molecule type" value="Genomic_DNA"/>
</dbReference>
<dbReference type="GO" id="GO:0036159">
    <property type="term" value="P:inner dynein arm assembly"/>
    <property type="evidence" value="ECO:0007669"/>
    <property type="project" value="Ensembl"/>
</dbReference>
<evidence type="ECO:0000256" key="2">
    <source>
        <dbReference type="ARBA" id="ARBA00004230"/>
    </source>
</evidence>
<keyword evidence="7" id="KW-0282">Flagellum</keyword>
<protein>
    <submittedName>
        <fullName evidence="13">Coiled-coil domain containing 103</fullName>
    </submittedName>
</protein>
<reference evidence="14" key="1">
    <citation type="journal article" date="2011" name="Nature">
        <title>A high-resolution map of human evolutionary constraint using 29 mammals.</title>
        <authorList>
            <person name="Lindblad-Toh K."/>
            <person name="Garber M."/>
            <person name="Zuk O."/>
            <person name="Lin M.F."/>
            <person name="Parker B.J."/>
            <person name="Washietl S."/>
            <person name="Kheradpour P."/>
            <person name="Ernst J."/>
            <person name="Jordan G."/>
            <person name="Mauceli E."/>
            <person name="Ward L.D."/>
            <person name="Lowe C.B."/>
            <person name="Holloway A.K."/>
            <person name="Clamp M."/>
            <person name="Gnerre S."/>
            <person name="Alfoldi J."/>
            <person name="Beal K."/>
            <person name="Chang J."/>
            <person name="Clawson H."/>
            <person name="Cuff J."/>
            <person name="Di Palma F."/>
            <person name="Fitzgerald S."/>
            <person name="Flicek P."/>
            <person name="Guttman M."/>
            <person name="Hubisz M.J."/>
            <person name="Jaffe D.B."/>
            <person name="Jungreis I."/>
            <person name="Kent W.J."/>
            <person name="Kostka D."/>
            <person name="Lara M."/>
            <person name="Martins A.L."/>
            <person name="Massingham T."/>
            <person name="Moltke I."/>
            <person name="Raney B.J."/>
            <person name="Rasmussen M.D."/>
            <person name="Robinson J."/>
            <person name="Stark A."/>
            <person name="Vilella A.J."/>
            <person name="Wen J."/>
            <person name="Xie X."/>
            <person name="Zody M.C."/>
            <person name="Baldwin J."/>
            <person name="Bloom T."/>
            <person name="Chin C.W."/>
            <person name="Heiman D."/>
            <person name="Nicol R."/>
            <person name="Nusbaum C."/>
            <person name="Young S."/>
            <person name="Wilkinson J."/>
            <person name="Worley K.C."/>
            <person name="Kovar C.L."/>
            <person name="Muzny D.M."/>
            <person name="Gibbs R.A."/>
            <person name="Cree A."/>
            <person name="Dihn H.H."/>
            <person name="Fowler G."/>
            <person name="Jhangiani S."/>
            <person name="Joshi V."/>
            <person name="Lee S."/>
            <person name="Lewis L.R."/>
            <person name="Nazareth L.V."/>
            <person name="Okwuonu G."/>
            <person name="Santibanez J."/>
            <person name="Warren W.C."/>
            <person name="Mardis E.R."/>
            <person name="Weinstock G.M."/>
            <person name="Wilson R.K."/>
            <person name="Delehaunty K."/>
            <person name="Dooling D."/>
            <person name="Fronik C."/>
            <person name="Fulton L."/>
            <person name="Fulton B."/>
            <person name="Graves T."/>
            <person name="Minx P."/>
            <person name="Sodergren E."/>
            <person name="Birney E."/>
            <person name="Margulies E.H."/>
            <person name="Herrero J."/>
            <person name="Green E.D."/>
            <person name="Haussler D."/>
            <person name="Siepel A."/>
            <person name="Goldman N."/>
            <person name="Pollard K.S."/>
            <person name="Pedersen J.S."/>
            <person name="Lander E.S."/>
            <person name="Kellis M."/>
        </authorList>
    </citation>
    <scope>NUCLEOTIDE SEQUENCE [LARGE SCALE GENOMIC DNA]</scope>
    <source>
        <strain evidence="14">2N</strain>
    </source>
</reference>
<dbReference type="Proteomes" id="UP000005447">
    <property type="component" value="Unassembled WGS sequence"/>
</dbReference>
<dbReference type="GO" id="GO:0003351">
    <property type="term" value="P:epithelial cilium movement involved in extracellular fluid movement"/>
    <property type="evidence" value="ECO:0007669"/>
    <property type="project" value="TreeGrafter"/>
</dbReference>
<dbReference type="RefSeq" id="XP_013003604.1">
    <property type="nucleotide sequence ID" value="XM_013148150.3"/>
</dbReference>
<evidence type="ECO:0000256" key="6">
    <source>
        <dbReference type="ARBA" id="ARBA00022794"/>
    </source>
</evidence>
<reference evidence="13" key="3">
    <citation type="submission" date="2025-09" db="UniProtKB">
        <authorList>
            <consortium name="Ensembl"/>
        </authorList>
    </citation>
    <scope>IDENTIFICATION</scope>
    <source>
        <strain evidence="13">2N</strain>
    </source>
</reference>
<dbReference type="RefSeq" id="XP_063107790.1">
    <property type="nucleotide sequence ID" value="XM_063251720.1"/>
</dbReference>
<accession>H0VNT7</accession>
<dbReference type="Pfam" id="PF15867">
    <property type="entry name" value="Dynein_attach_N"/>
    <property type="match status" value="1"/>
</dbReference>
<dbReference type="GO" id="GO:0005576">
    <property type="term" value="C:extracellular region"/>
    <property type="evidence" value="ECO:0007669"/>
    <property type="project" value="GOC"/>
</dbReference>
<evidence type="ECO:0000256" key="3">
    <source>
        <dbReference type="ARBA" id="ARBA00004496"/>
    </source>
</evidence>
<evidence type="ECO:0000256" key="4">
    <source>
        <dbReference type="ARBA" id="ARBA00011738"/>
    </source>
</evidence>
<dbReference type="InterPro" id="IPR031733">
    <property type="entry name" value="Dynein_attach_N"/>
</dbReference>
<dbReference type="Bgee" id="ENSCPOG00000013479">
    <property type="expression patterns" value="Expressed in testis and 8 other cell types or tissues"/>
</dbReference>
<keyword evidence="8" id="KW-0969">Cilium</keyword>
<dbReference type="GO" id="GO:0071907">
    <property type="term" value="P:determination of digestive tract left/right asymmetry"/>
    <property type="evidence" value="ECO:0007669"/>
    <property type="project" value="Ensembl"/>
</dbReference>
<dbReference type="AlphaFoldDB" id="H0VNT7"/>
<evidence type="ECO:0000313" key="14">
    <source>
        <dbReference type="Proteomes" id="UP000005447"/>
    </source>
</evidence>
<name>H0VNT7_CAVPO</name>
<dbReference type="InParanoid" id="H0VNT7"/>
<dbReference type="RefSeq" id="XP_023419074.1">
    <property type="nucleotide sequence ID" value="XM_023563306.2"/>
</dbReference>
<dbReference type="KEGG" id="cpoc:100725992"/>
<sequence>MEKNSTVDFKALEKELQASLAADEKYKRENAAKLRAVAQKVPSYEDFRNIVLASHLKPLERKDRMSGKRTVSWNYHAAQGKIFQEDVAVEISQEETPFQPGTSAEFYRDWRRRLQSGPERYQALLQLGGPTLGCLFQTDVGFGLLGELLVTLADHVRPADRVAVLEVLQGLASTRRFPLNMSLLSPVEREGCRALFQKLQAMGTPTAGQKAPSKKEQGLLQELWGLYQVP</sequence>
<dbReference type="GO" id="GO:0001947">
    <property type="term" value="P:heart looping"/>
    <property type="evidence" value="ECO:0007669"/>
    <property type="project" value="Ensembl"/>
</dbReference>
<evidence type="ECO:0000256" key="1">
    <source>
        <dbReference type="ARBA" id="ARBA00004048"/>
    </source>
</evidence>
<dbReference type="CTD" id="388389"/>
<dbReference type="FunCoup" id="H0VNT7">
    <property type="interactions" value="22"/>
</dbReference>
<evidence type="ECO:0000256" key="5">
    <source>
        <dbReference type="ARBA" id="ARBA00022490"/>
    </source>
</evidence>
<dbReference type="GO" id="GO:0042803">
    <property type="term" value="F:protein homodimerization activity"/>
    <property type="evidence" value="ECO:0007669"/>
    <property type="project" value="Ensembl"/>
</dbReference>
<comment type="subcellular location">
    <subcellularLocation>
        <location evidence="2">Cell projection</location>
        <location evidence="2">Cilium</location>
        <location evidence="2">Flagellum</location>
    </subcellularLocation>
    <subcellularLocation>
        <location evidence="3">Cytoplasm</location>
    </subcellularLocation>
</comment>
<evidence type="ECO:0000259" key="12">
    <source>
        <dbReference type="Pfam" id="PF15867"/>
    </source>
</evidence>
<dbReference type="OMA" id="YRNWRRH"/>
<keyword evidence="5" id="KW-0963">Cytoplasm</keyword>
<organism evidence="13 14">
    <name type="scientific">Cavia porcellus</name>
    <name type="common">Guinea pig</name>
    <dbReference type="NCBI Taxonomy" id="10141"/>
    <lineage>
        <taxon>Eukaryota</taxon>
        <taxon>Metazoa</taxon>
        <taxon>Chordata</taxon>
        <taxon>Craniata</taxon>
        <taxon>Vertebrata</taxon>
        <taxon>Euteleostomi</taxon>
        <taxon>Mammalia</taxon>
        <taxon>Eutheria</taxon>
        <taxon>Euarchontoglires</taxon>
        <taxon>Glires</taxon>
        <taxon>Rodentia</taxon>
        <taxon>Hystricomorpha</taxon>
        <taxon>Caviidae</taxon>
        <taxon>Cavia</taxon>
    </lineage>
</organism>
<dbReference type="STRING" id="10141.ENSCPOP00000012136"/>
<evidence type="ECO:0000259" key="11">
    <source>
        <dbReference type="Pfam" id="PF13877"/>
    </source>
</evidence>
<dbReference type="RefSeq" id="XP_013003605.1">
    <property type="nucleotide sequence ID" value="XM_013148151.3"/>
</dbReference>